<name>A0ABT1QVC1_9GAMM</name>
<reference evidence="2" key="1">
    <citation type="submission" date="2022-07" db="EMBL/GenBank/DDBJ databases">
        <title>Tahibacter sp., a new gammaproteobacterium isolated from the silt sample collected at pig farm.</title>
        <authorList>
            <person name="Chen H."/>
        </authorList>
    </citation>
    <scope>NUCLEOTIDE SEQUENCE</scope>
    <source>
        <strain evidence="2">P2K</strain>
    </source>
</reference>
<dbReference type="EMBL" id="JANFQO010000015">
    <property type="protein sequence ID" value="MCQ4166238.1"/>
    <property type="molecule type" value="Genomic_DNA"/>
</dbReference>
<evidence type="ECO:0000313" key="2">
    <source>
        <dbReference type="EMBL" id="MCQ4166238.1"/>
    </source>
</evidence>
<organism evidence="2 3">
    <name type="scientific">Tahibacter harae</name>
    <dbReference type="NCBI Taxonomy" id="2963937"/>
    <lineage>
        <taxon>Bacteria</taxon>
        <taxon>Pseudomonadati</taxon>
        <taxon>Pseudomonadota</taxon>
        <taxon>Gammaproteobacteria</taxon>
        <taxon>Lysobacterales</taxon>
        <taxon>Rhodanobacteraceae</taxon>
        <taxon>Tahibacter</taxon>
    </lineage>
</organism>
<proteinExistence type="predicted"/>
<keyword evidence="1" id="KW-0732">Signal</keyword>
<feature type="chain" id="PRO_5045996006" evidence="1">
    <location>
        <begin position="19"/>
        <end position="289"/>
    </location>
</feature>
<feature type="signal peptide" evidence="1">
    <location>
        <begin position="1"/>
        <end position="18"/>
    </location>
</feature>
<evidence type="ECO:0000313" key="3">
    <source>
        <dbReference type="Proteomes" id="UP001165498"/>
    </source>
</evidence>
<dbReference type="RefSeq" id="WP_255915430.1">
    <property type="nucleotide sequence ID" value="NZ_JANFQO010000015.1"/>
</dbReference>
<keyword evidence="3" id="KW-1185">Reference proteome</keyword>
<comment type="caution">
    <text evidence="2">The sequence shown here is derived from an EMBL/GenBank/DDBJ whole genome shotgun (WGS) entry which is preliminary data.</text>
</comment>
<dbReference type="Proteomes" id="UP001165498">
    <property type="component" value="Unassembled WGS sequence"/>
</dbReference>
<sequence>MRRLLFAVSILFAPPLLAQPAALEALLACRDALALNEAVAVQEARYTSQAQCRSHRRGAAVDLQCEPRVPLKLFGLPLREFSLHESAARGHVATSVLRASLNNARDAAQKSLRGVFEPEGAEYYRLNLGDGLSLRLGEREDGAAELACEAAPADLQRRRRDGVDAAHGAVGGKVSFPGKTLPAMLVCAVPVRPRSSGNWCVISAENNPSYHIGNIPAGEYYLLAWPRGGNPNHFVAAHARSLQDCPPASPGCASGVLETVWIGAGAVQGGINLDGIFTTLPGNLAQPPY</sequence>
<gene>
    <name evidence="2" type="ORF">NM961_16070</name>
</gene>
<protein>
    <submittedName>
        <fullName evidence="2">Uncharacterized protein</fullName>
    </submittedName>
</protein>
<evidence type="ECO:0000256" key="1">
    <source>
        <dbReference type="SAM" id="SignalP"/>
    </source>
</evidence>
<accession>A0ABT1QVC1</accession>